<evidence type="ECO:0000313" key="2">
    <source>
        <dbReference type="EMBL" id="SHJ29262.1"/>
    </source>
</evidence>
<keyword evidence="3" id="KW-1185">Reference proteome</keyword>
<evidence type="ECO:0000256" key="1">
    <source>
        <dbReference type="SAM" id="SignalP"/>
    </source>
</evidence>
<protein>
    <submittedName>
        <fullName evidence="2">Uncharacterized protein</fullName>
    </submittedName>
</protein>
<name>A0A1M6I4B3_MALRU</name>
<gene>
    <name evidence="2" type="ORF">SAMN02745165_02005</name>
</gene>
<sequence length="391" mass="41882">MKIAKKLTATVLGLTFCAGMANAGVISNWNTANVTTDAGPYAVEELYQSTLFTDSSKTDSNGFIGWEESDVQAPGMKVVTDDVTGSSCIMTSGYNPELGVDVTKQCEDGLKSSKRFKLKGTVSGAPMDIIFDVADGADTAYKVLHKLSDYVDSEDWAGFTLQLGFTVDGQFVSSTANDGLGFSDSNGNVFLGTVSSNDIKAEVLSGYFSQGLAGPIDKWHPESGYFDTTTRMGYELTATEDSIVTGATIGKYEELFGPWNTIYDIPTAILWDDDSDPSTDDLLMANCAGTFNETDNTCVDAAGENAWVTYRTLPILVDGVASASDGVAKPVTQAVVETWLTTTDDNGNLAYHTDPIEDLANLGLTYWLTIGDTSGWPVQSFTMRFIPIAVQ</sequence>
<dbReference type="OrthoDB" id="5398228at2"/>
<dbReference type="RefSeq" id="WP_072908446.1">
    <property type="nucleotide sequence ID" value="NZ_FQZT01000006.1"/>
</dbReference>
<evidence type="ECO:0000313" key="3">
    <source>
        <dbReference type="Proteomes" id="UP000184171"/>
    </source>
</evidence>
<keyword evidence="1" id="KW-0732">Signal</keyword>
<dbReference type="EMBL" id="FQZT01000006">
    <property type="protein sequence ID" value="SHJ29262.1"/>
    <property type="molecule type" value="Genomic_DNA"/>
</dbReference>
<organism evidence="2 3">
    <name type="scientific">Malonomonas rubra DSM 5091</name>
    <dbReference type="NCBI Taxonomy" id="1122189"/>
    <lineage>
        <taxon>Bacteria</taxon>
        <taxon>Pseudomonadati</taxon>
        <taxon>Thermodesulfobacteriota</taxon>
        <taxon>Desulfuromonadia</taxon>
        <taxon>Desulfuromonadales</taxon>
        <taxon>Geopsychrobacteraceae</taxon>
        <taxon>Malonomonas</taxon>
    </lineage>
</organism>
<dbReference type="AlphaFoldDB" id="A0A1M6I4B3"/>
<dbReference type="NCBIfam" id="NF033657">
    <property type="entry name" value="choice_anch_F"/>
    <property type="match status" value="1"/>
</dbReference>
<dbReference type="STRING" id="1122189.SAMN02745165_02005"/>
<dbReference type="Proteomes" id="UP000184171">
    <property type="component" value="Unassembled WGS sequence"/>
</dbReference>
<accession>A0A1M6I4B3</accession>
<reference evidence="2 3" key="1">
    <citation type="submission" date="2016-11" db="EMBL/GenBank/DDBJ databases">
        <authorList>
            <person name="Jaros S."/>
            <person name="Januszkiewicz K."/>
            <person name="Wedrychowicz H."/>
        </authorList>
    </citation>
    <scope>NUCLEOTIDE SEQUENCE [LARGE SCALE GENOMIC DNA]</scope>
    <source>
        <strain evidence="2 3">DSM 5091</strain>
    </source>
</reference>
<feature type="chain" id="PRO_5012274364" evidence="1">
    <location>
        <begin position="24"/>
        <end position="391"/>
    </location>
</feature>
<proteinExistence type="predicted"/>
<feature type="signal peptide" evidence="1">
    <location>
        <begin position="1"/>
        <end position="23"/>
    </location>
</feature>